<dbReference type="OrthoDB" id="6014523at2"/>
<proteinExistence type="predicted"/>
<dbReference type="InterPro" id="IPR031712">
    <property type="entry name" value="DUF5077"/>
</dbReference>
<dbReference type="EMBL" id="CP017641">
    <property type="protein sequence ID" value="APZ96351.1"/>
    <property type="molecule type" value="Genomic_DNA"/>
</dbReference>
<evidence type="ECO:0000259" key="3">
    <source>
        <dbReference type="Pfam" id="PF16871"/>
    </source>
</evidence>
<reference evidence="4 5" key="1">
    <citation type="journal article" date="2016" name="Front. Microbiol.">
        <title>Fuerstia marisgermanicae gen. nov., sp. nov., an Unusual Member of the Phylum Planctomycetes from the German Wadden Sea.</title>
        <authorList>
            <person name="Kohn T."/>
            <person name="Heuer A."/>
            <person name="Jogler M."/>
            <person name="Vollmers J."/>
            <person name="Boedeker C."/>
            <person name="Bunk B."/>
            <person name="Rast P."/>
            <person name="Borchert D."/>
            <person name="Glockner I."/>
            <person name="Freese H.M."/>
            <person name="Klenk H.P."/>
            <person name="Overmann J."/>
            <person name="Kaster A.K."/>
            <person name="Rohde M."/>
            <person name="Wiegand S."/>
            <person name="Jogler C."/>
        </authorList>
    </citation>
    <scope>NUCLEOTIDE SEQUENCE [LARGE SCALE GENOMIC DNA]</scope>
    <source>
        <strain evidence="4 5">NH11</strain>
    </source>
</reference>
<gene>
    <name evidence="4" type="ORF">Fuma_06019</name>
</gene>
<dbReference type="Pfam" id="PF16871">
    <property type="entry name" value="DUF5077"/>
    <property type="match status" value="1"/>
</dbReference>
<evidence type="ECO:0000313" key="4">
    <source>
        <dbReference type="EMBL" id="APZ96351.1"/>
    </source>
</evidence>
<name>A0A1P8WQL4_9PLAN</name>
<evidence type="ECO:0000256" key="2">
    <source>
        <dbReference type="SAM" id="SignalP"/>
    </source>
</evidence>
<dbReference type="Pfam" id="PF11958">
    <property type="entry name" value="DUF3472"/>
    <property type="match status" value="1"/>
</dbReference>
<keyword evidence="2" id="KW-0732">Signal</keyword>
<feature type="signal peptide" evidence="2">
    <location>
        <begin position="1"/>
        <end position="17"/>
    </location>
</feature>
<dbReference type="KEGG" id="fmr:Fuma_06019"/>
<keyword evidence="5" id="KW-1185">Reference proteome</keyword>
<feature type="chain" id="PRO_5012681749" description="DUF5077 domain-containing protein" evidence="2">
    <location>
        <begin position="18"/>
        <end position="418"/>
    </location>
</feature>
<dbReference type="STRING" id="1891926.Fuma_06019"/>
<evidence type="ECO:0000256" key="1">
    <source>
        <dbReference type="SAM" id="MobiDB-lite"/>
    </source>
</evidence>
<feature type="domain" description="DUF5077" evidence="3">
    <location>
        <begin position="24"/>
        <end position="144"/>
    </location>
</feature>
<feature type="region of interest" description="Disordered" evidence="1">
    <location>
        <begin position="398"/>
        <end position="418"/>
    </location>
</feature>
<organism evidence="4 5">
    <name type="scientific">Fuerstiella marisgermanici</name>
    <dbReference type="NCBI Taxonomy" id="1891926"/>
    <lineage>
        <taxon>Bacteria</taxon>
        <taxon>Pseudomonadati</taxon>
        <taxon>Planctomycetota</taxon>
        <taxon>Planctomycetia</taxon>
        <taxon>Planctomycetales</taxon>
        <taxon>Planctomycetaceae</taxon>
        <taxon>Fuerstiella</taxon>
    </lineage>
</organism>
<dbReference type="InterPro" id="IPR021862">
    <property type="entry name" value="DUF3472"/>
</dbReference>
<sequence precursor="true">MLLRLSPILLMSSIVTADELQIPAATAYLNPDTNGVRVSADDGITRWKGSDVSVAWYGQFKTTGKITAQLKLQVPANFESKLRLTVGDQSHSVAVQGQADATEVDFGEFEIATAGYHSLRLESLNKANQSNGDIVALVLSGSATKGAHFNLKPRRNAASVHLAYPVPDHVKVSAFYCEMTGLEDPLWTYYMACGWHRGYFGMQVNSPTERRIIFSVWDSGNEAIDRQRVAAADRVTLVAKGDDVYSGDFGNEGTGGHSHLKFSWKTGEKQRFLVTAEPVDETHTIFAGYYFRPDTKQWMLISSWKAPKEGKRLRGLYSFSENFVGRNGQLVRKALYGNQWIRTSDGKWLELTTAKFSHDPTGKEDRLDRFMGVEDGQFFLSHGGFVDGFTKFGTPFTRPATGKSPADMELPELPPVVP</sequence>
<evidence type="ECO:0000313" key="5">
    <source>
        <dbReference type="Proteomes" id="UP000187735"/>
    </source>
</evidence>
<protein>
    <recommendedName>
        <fullName evidence="3">DUF5077 domain-containing protein</fullName>
    </recommendedName>
</protein>
<dbReference type="Proteomes" id="UP000187735">
    <property type="component" value="Chromosome"/>
</dbReference>
<accession>A0A1P8WQL4</accession>
<dbReference type="AlphaFoldDB" id="A0A1P8WQL4"/>